<dbReference type="InterPro" id="IPR001208">
    <property type="entry name" value="MCM_dom"/>
</dbReference>
<dbReference type="GO" id="GO:0017116">
    <property type="term" value="F:single-stranded DNA helicase activity"/>
    <property type="evidence" value="ECO:0007669"/>
    <property type="project" value="TreeGrafter"/>
</dbReference>
<evidence type="ECO:0000256" key="5">
    <source>
        <dbReference type="ARBA" id="ARBA00022705"/>
    </source>
</evidence>
<feature type="region of interest" description="Disordered" evidence="15">
    <location>
        <begin position="664"/>
        <end position="746"/>
    </location>
</feature>
<dbReference type="GO" id="GO:0060041">
    <property type="term" value="P:retina development in camera-type eye"/>
    <property type="evidence" value="ECO:0007669"/>
    <property type="project" value="Ensembl"/>
</dbReference>
<keyword evidence="11 14" id="KW-0539">Nucleus</keyword>
<evidence type="ECO:0000256" key="4">
    <source>
        <dbReference type="ARBA" id="ARBA00022454"/>
    </source>
</evidence>
<accession>A0A671WTF9</accession>
<dbReference type="Gene3D" id="3.30.1640.10">
    <property type="entry name" value="mini-chromosome maintenance (MCM) complex, chain A, domain 1"/>
    <property type="match status" value="1"/>
</dbReference>
<dbReference type="GO" id="GO:0005694">
    <property type="term" value="C:chromosome"/>
    <property type="evidence" value="ECO:0007669"/>
    <property type="project" value="UniProtKB-SubCell"/>
</dbReference>
<dbReference type="SUPFAM" id="SSF52540">
    <property type="entry name" value="P-loop containing nucleoside triphosphate hydrolases"/>
    <property type="match status" value="1"/>
</dbReference>
<name>A0A671WTF9_SPAAU</name>
<dbReference type="AlphaFoldDB" id="A0A671WTF9"/>
<dbReference type="GO" id="GO:0016787">
    <property type="term" value="F:hydrolase activity"/>
    <property type="evidence" value="ECO:0007669"/>
    <property type="project" value="UniProtKB-KW"/>
</dbReference>
<dbReference type="InterPro" id="IPR008046">
    <property type="entry name" value="Mcm3"/>
</dbReference>
<keyword evidence="9 13" id="KW-0067">ATP-binding</keyword>
<dbReference type="GO" id="GO:0003697">
    <property type="term" value="F:single-stranded DNA binding"/>
    <property type="evidence" value="ECO:0007669"/>
    <property type="project" value="TreeGrafter"/>
</dbReference>
<gene>
    <name evidence="17" type="primary">MCM3</name>
    <name evidence="17" type="synonym">mcm3</name>
</gene>
<keyword evidence="12" id="KW-0131">Cell cycle</keyword>
<keyword evidence="18" id="KW-1185">Reference proteome</keyword>
<keyword evidence="5 14" id="KW-0235">DNA replication</keyword>
<keyword evidence="4" id="KW-0158">Chromosome</keyword>
<organism evidence="17 18">
    <name type="scientific">Sparus aurata</name>
    <name type="common">Gilthead sea bream</name>
    <dbReference type="NCBI Taxonomy" id="8175"/>
    <lineage>
        <taxon>Eukaryota</taxon>
        <taxon>Metazoa</taxon>
        <taxon>Chordata</taxon>
        <taxon>Craniata</taxon>
        <taxon>Vertebrata</taxon>
        <taxon>Euteleostomi</taxon>
        <taxon>Actinopterygii</taxon>
        <taxon>Neopterygii</taxon>
        <taxon>Teleostei</taxon>
        <taxon>Neoteleostei</taxon>
        <taxon>Acanthomorphata</taxon>
        <taxon>Eupercaria</taxon>
        <taxon>Spariformes</taxon>
        <taxon>Sparidae</taxon>
        <taxon>Sparus</taxon>
    </lineage>
</organism>
<proteinExistence type="inferred from homology"/>
<protein>
    <recommendedName>
        <fullName evidence="14">DNA replication licensing factor MCM3</fullName>
        <ecNumber evidence="14">3.6.4.12</ecNumber>
    </recommendedName>
</protein>
<dbReference type="InterPro" id="IPR027925">
    <property type="entry name" value="MCM_N"/>
</dbReference>
<evidence type="ECO:0000313" key="17">
    <source>
        <dbReference type="Ensembl" id="ENSSAUP00010041252.1"/>
    </source>
</evidence>
<dbReference type="InterPro" id="IPR033762">
    <property type="entry name" value="MCM_OB"/>
</dbReference>
<keyword evidence="8 14" id="KW-0347">Helicase</keyword>
<comment type="subunit">
    <text evidence="14">Component of the MCM2-7 complex.</text>
</comment>
<dbReference type="EC" id="3.6.4.12" evidence="14"/>
<comment type="similarity">
    <text evidence="3 13">Belongs to the MCM family.</text>
</comment>
<dbReference type="Ensembl" id="ENSSAUT00010043447.1">
    <property type="protein sequence ID" value="ENSSAUP00010041252.1"/>
    <property type="gene ID" value="ENSSAUG00010017176.1"/>
</dbReference>
<dbReference type="PANTHER" id="PTHR11630:SF106">
    <property type="entry name" value="DNA REPLICATION LICENSING FACTOR MCM3"/>
    <property type="match status" value="1"/>
</dbReference>
<dbReference type="GO" id="GO:0005524">
    <property type="term" value="F:ATP binding"/>
    <property type="evidence" value="ECO:0007669"/>
    <property type="project" value="UniProtKB-UniRule"/>
</dbReference>
<dbReference type="GO" id="GO:0042555">
    <property type="term" value="C:MCM complex"/>
    <property type="evidence" value="ECO:0007669"/>
    <property type="project" value="UniProtKB-UniRule"/>
</dbReference>
<evidence type="ECO:0000256" key="12">
    <source>
        <dbReference type="ARBA" id="ARBA00023306"/>
    </source>
</evidence>
<comment type="function">
    <text evidence="14">Acts as component of the MCM2-7 complex (MCM complex) which is the replicative helicase essential for 'once per cell cycle' DNA replication initiation and elongation in eukaryotic cells. The active ATPase sites in the MCM2-7 ring are formed through the interaction surfaces of two neighboring subunits such that a critical structure of a conserved arginine finger motif is provided in trans relative to the ATP-binding site of the Walker A box of the adjacent subunit. The six ATPase active sites, however, are likely to contribute differentially to the complex helicase activity.</text>
</comment>
<dbReference type="InterPro" id="IPR056575">
    <property type="entry name" value="WH_MCM3_C"/>
</dbReference>
<evidence type="ECO:0000256" key="14">
    <source>
        <dbReference type="RuleBase" id="RU368061"/>
    </source>
</evidence>
<dbReference type="GO" id="GO:0000727">
    <property type="term" value="P:double-strand break repair via break-induced replication"/>
    <property type="evidence" value="ECO:0007669"/>
    <property type="project" value="TreeGrafter"/>
</dbReference>
<dbReference type="SUPFAM" id="SSF50249">
    <property type="entry name" value="Nucleic acid-binding proteins"/>
    <property type="match status" value="1"/>
</dbReference>
<evidence type="ECO:0000313" key="18">
    <source>
        <dbReference type="Proteomes" id="UP000472265"/>
    </source>
</evidence>
<evidence type="ECO:0000256" key="11">
    <source>
        <dbReference type="ARBA" id="ARBA00023242"/>
    </source>
</evidence>
<evidence type="ECO:0000256" key="6">
    <source>
        <dbReference type="ARBA" id="ARBA00022741"/>
    </source>
</evidence>
<dbReference type="Pfam" id="PF23191">
    <property type="entry name" value="WHD_MCM3_C"/>
    <property type="match status" value="1"/>
</dbReference>
<dbReference type="FunFam" id="2.20.28.10:FF:000006">
    <property type="entry name" value="DNA helicase"/>
    <property type="match status" value="1"/>
</dbReference>
<dbReference type="PANTHER" id="PTHR11630">
    <property type="entry name" value="DNA REPLICATION LICENSING FACTOR MCM FAMILY MEMBER"/>
    <property type="match status" value="1"/>
</dbReference>
<reference evidence="17" key="2">
    <citation type="submission" date="2025-08" db="UniProtKB">
        <authorList>
            <consortium name="Ensembl"/>
        </authorList>
    </citation>
    <scope>IDENTIFICATION</scope>
</reference>
<evidence type="ECO:0000256" key="8">
    <source>
        <dbReference type="ARBA" id="ARBA00022806"/>
    </source>
</evidence>
<dbReference type="InterPro" id="IPR012340">
    <property type="entry name" value="NA-bd_OB-fold"/>
</dbReference>
<dbReference type="Gene3D" id="2.40.50.140">
    <property type="entry name" value="Nucleic acid-binding proteins"/>
    <property type="match status" value="1"/>
</dbReference>
<evidence type="ECO:0000256" key="13">
    <source>
        <dbReference type="RuleBase" id="RU004070"/>
    </source>
</evidence>
<evidence type="ECO:0000256" key="15">
    <source>
        <dbReference type="SAM" id="MobiDB-lite"/>
    </source>
</evidence>
<dbReference type="FunFam" id="3.30.1640.10:FF:000002">
    <property type="entry name" value="DNA helicase"/>
    <property type="match status" value="1"/>
</dbReference>
<dbReference type="CDD" id="cd17754">
    <property type="entry name" value="MCM3"/>
    <property type="match status" value="1"/>
</dbReference>
<dbReference type="GeneTree" id="ENSGT01150000286966"/>
<dbReference type="GO" id="GO:0003682">
    <property type="term" value="F:chromatin binding"/>
    <property type="evidence" value="ECO:0007669"/>
    <property type="project" value="Ensembl"/>
</dbReference>
<dbReference type="PRINTS" id="PR01659">
    <property type="entry name" value="MCMPROTEIN3"/>
</dbReference>
<dbReference type="Proteomes" id="UP000472265">
    <property type="component" value="Chromosome 22"/>
</dbReference>
<reference evidence="17" key="3">
    <citation type="submission" date="2025-09" db="UniProtKB">
        <authorList>
            <consortium name="Ensembl"/>
        </authorList>
    </citation>
    <scope>IDENTIFICATION</scope>
</reference>
<sequence length="817" mass="91715">MPLCAEDERNLPSLFRTRINKNNVHVLQQDQGVYQSKVRDMISENKARLIVNINDLRRKNEARAAKLMSNAFEELLAFQRALKDLVASVDATYAKQYEEFYVGLEGSFGTKHVTPRTLTSRLLGSMVCVEGIITKCSLVRPKVVRSVHYCPATKKTMERKYTDMTSLDAFPSSAIYPTKDEENNPLETEFGLSIYKDHQTITVQEMPEKAPAGQLPRSVDIILDNDLVDVVKPGDRIQVIGTYRCLPGKKGGFTSGTFRTIMIACHVKQMSKEVSPYFSADDVAKIRNFSKTRSMDVFDQLSRSLAPSIHGHEYIKKAILCMLLGGVEKVLENGSRIRGDINILLIGDPSVAKSQLLRYVLHTAPRAIPTTGRGSSGVGLTAAVTTDQETGERRLEAGAMVLADRGVVCIDEFDKMSDMDRTAIHEVMEQGRVTIAKAGIHARLNARCSVLAAANPVYGRYDQYKTPMENIGLQDSLLSRFDLLFIVLDQMDPEQDREISDHVLRMHRYRDPREQEGAAMALGGTVDILATDDPDAIAEEHEELQIYEKHNNLLHGSKRKKDKIVSKEFMRKYIHIAKAVTPVLTEEAANHIAEEYSRLRSQEQMGADIARTSPVTARTLETLIRLSTAHAKARMSKAIELEDSEVAVELVQFAYFKKVLEKEKKRSRKERDSGSEDEEEESAAEPSQKTARKRGRRGSQGSEPYSPYDFSEEQNVPEIQAGTPKPSKPRQEEAEAMDATSQAEASDLSAERLKEFKSSLFAVFQAAHAQSVKMKSLMDDINKEREKRFSEPEVQSALRRMQDDNQVMVADDIIFLI</sequence>
<dbReference type="InterPro" id="IPR018525">
    <property type="entry name" value="MCM_CS"/>
</dbReference>
<dbReference type="PROSITE" id="PS00847">
    <property type="entry name" value="MCM_1"/>
    <property type="match status" value="1"/>
</dbReference>
<dbReference type="GO" id="GO:1902975">
    <property type="term" value="P:mitotic DNA replication initiation"/>
    <property type="evidence" value="ECO:0007669"/>
    <property type="project" value="TreeGrafter"/>
</dbReference>
<evidence type="ECO:0000256" key="3">
    <source>
        <dbReference type="ARBA" id="ARBA00008010"/>
    </source>
</evidence>
<evidence type="ECO:0000256" key="9">
    <source>
        <dbReference type="ARBA" id="ARBA00022840"/>
    </source>
</evidence>
<keyword evidence="10 13" id="KW-0238">DNA-binding</keyword>
<dbReference type="Pfam" id="PF17855">
    <property type="entry name" value="MCM_lid"/>
    <property type="match status" value="1"/>
</dbReference>
<dbReference type="InterPro" id="IPR041562">
    <property type="entry name" value="MCM_lid"/>
</dbReference>
<dbReference type="SMART" id="SM00350">
    <property type="entry name" value="MCM"/>
    <property type="match status" value="1"/>
</dbReference>
<dbReference type="SMART" id="SM00382">
    <property type="entry name" value="AAA"/>
    <property type="match status" value="1"/>
</dbReference>
<dbReference type="Pfam" id="PF14551">
    <property type="entry name" value="MCM_N"/>
    <property type="match status" value="1"/>
</dbReference>
<dbReference type="GO" id="GO:0005634">
    <property type="term" value="C:nucleus"/>
    <property type="evidence" value="ECO:0007669"/>
    <property type="project" value="UniProtKB-SubCell"/>
</dbReference>
<comment type="catalytic activity">
    <reaction evidence="14">
        <text>ATP + H2O = ADP + phosphate + H(+)</text>
        <dbReference type="Rhea" id="RHEA:13065"/>
        <dbReference type="ChEBI" id="CHEBI:15377"/>
        <dbReference type="ChEBI" id="CHEBI:15378"/>
        <dbReference type="ChEBI" id="CHEBI:30616"/>
        <dbReference type="ChEBI" id="CHEBI:43474"/>
        <dbReference type="ChEBI" id="CHEBI:456216"/>
        <dbReference type="EC" id="3.6.4.12"/>
    </reaction>
</comment>
<dbReference type="PRINTS" id="PR01657">
    <property type="entry name" value="MCMFAMILY"/>
</dbReference>
<keyword evidence="7 14" id="KW-0378">Hydrolase</keyword>
<evidence type="ECO:0000256" key="7">
    <source>
        <dbReference type="ARBA" id="ARBA00022801"/>
    </source>
</evidence>
<dbReference type="InterPro" id="IPR031327">
    <property type="entry name" value="MCM"/>
</dbReference>
<dbReference type="GO" id="GO:0006271">
    <property type="term" value="P:DNA strand elongation involved in DNA replication"/>
    <property type="evidence" value="ECO:0007669"/>
    <property type="project" value="TreeGrafter"/>
</dbReference>
<feature type="domain" description="MCM C-terminal AAA(+) ATPase" evidence="16">
    <location>
        <begin position="297"/>
        <end position="503"/>
    </location>
</feature>
<keyword evidence="6 13" id="KW-0547">Nucleotide-binding</keyword>
<dbReference type="FunCoup" id="A0A671WTF9">
    <property type="interactions" value="1357"/>
</dbReference>
<dbReference type="InterPro" id="IPR003593">
    <property type="entry name" value="AAA+_ATPase"/>
</dbReference>
<evidence type="ECO:0000256" key="2">
    <source>
        <dbReference type="ARBA" id="ARBA00004286"/>
    </source>
</evidence>
<dbReference type="OMA" id="NVYPQED"/>
<dbReference type="InterPro" id="IPR027417">
    <property type="entry name" value="P-loop_NTPase"/>
</dbReference>
<comment type="subcellular location">
    <subcellularLocation>
        <location evidence="2">Chromosome</location>
    </subcellularLocation>
    <subcellularLocation>
        <location evidence="1 14">Nucleus</location>
    </subcellularLocation>
</comment>
<feature type="compositionally biased region" description="Basic and acidic residues" evidence="15">
    <location>
        <begin position="664"/>
        <end position="674"/>
    </location>
</feature>
<evidence type="ECO:0000256" key="10">
    <source>
        <dbReference type="ARBA" id="ARBA00023125"/>
    </source>
</evidence>
<dbReference type="Pfam" id="PF00493">
    <property type="entry name" value="MCM"/>
    <property type="match status" value="1"/>
</dbReference>
<dbReference type="InParanoid" id="A0A671WTF9"/>
<reference evidence="17" key="1">
    <citation type="submission" date="2021-04" db="EMBL/GenBank/DDBJ databases">
        <authorList>
            <consortium name="Wellcome Sanger Institute Data Sharing"/>
        </authorList>
    </citation>
    <scope>NUCLEOTIDE SEQUENCE [LARGE SCALE GENOMIC DNA]</scope>
</reference>
<dbReference type="Gene3D" id="2.20.28.10">
    <property type="match status" value="1"/>
</dbReference>
<dbReference type="PROSITE" id="PS50051">
    <property type="entry name" value="MCM_2"/>
    <property type="match status" value="1"/>
</dbReference>
<evidence type="ECO:0000259" key="16">
    <source>
        <dbReference type="PROSITE" id="PS50051"/>
    </source>
</evidence>
<dbReference type="Pfam" id="PF17207">
    <property type="entry name" value="MCM_OB"/>
    <property type="match status" value="1"/>
</dbReference>
<dbReference type="Gene3D" id="3.40.50.300">
    <property type="entry name" value="P-loop containing nucleotide triphosphate hydrolases"/>
    <property type="match status" value="1"/>
</dbReference>
<evidence type="ECO:0000256" key="1">
    <source>
        <dbReference type="ARBA" id="ARBA00004123"/>
    </source>
</evidence>